<organism evidence="1 2">
    <name type="scientific">Rhizoctonia solani</name>
    <dbReference type="NCBI Taxonomy" id="456999"/>
    <lineage>
        <taxon>Eukaryota</taxon>
        <taxon>Fungi</taxon>
        <taxon>Dikarya</taxon>
        <taxon>Basidiomycota</taxon>
        <taxon>Agaricomycotina</taxon>
        <taxon>Agaricomycetes</taxon>
        <taxon>Cantharellales</taxon>
        <taxon>Ceratobasidiaceae</taxon>
        <taxon>Rhizoctonia</taxon>
    </lineage>
</organism>
<sequence>MPIQVLSKVPENPRWVGDNHSSADYWAFRCLMFYAGPLAPAGGGNPWQLQIAQTHIQTGDWRFLVIRLGTKHLENKPSAFSVTKESAMPEKNVAEMKFWTTQSFKIDAHTKKSERVEYTHRDLMHHLRDPRTQDMLLADGTLFARNFVSLLIDVGVIASNSLQTFNSKLKDLYIDYNVPVSVAEVMVM</sequence>
<dbReference type="AlphaFoldDB" id="A0A8H3GHK2"/>
<dbReference type="Proteomes" id="UP000663846">
    <property type="component" value="Unassembled WGS sequence"/>
</dbReference>
<name>A0A8H3GHK2_9AGAM</name>
<reference evidence="1" key="1">
    <citation type="submission" date="2021-01" db="EMBL/GenBank/DDBJ databases">
        <authorList>
            <person name="Kaushik A."/>
        </authorList>
    </citation>
    <scope>NUCLEOTIDE SEQUENCE</scope>
    <source>
        <strain evidence="1">AG1-1C</strain>
    </source>
</reference>
<proteinExistence type="predicted"/>
<evidence type="ECO:0000313" key="2">
    <source>
        <dbReference type="Proteomes" id="UP000663846"/>
    </source>
</evidence>
<protein>
    <submittedName>
        <fullName evidence="1">Uncharacterized protein</fullName>
    </submittedName>
</protein>
<accession>A0A8H3GHK2</accession>
<comment type="caution">
    <text evidence="1">The sequence shown here is derived from an EMBL/GenBank/DDBJ whole genome shotgun (WGS) entry which is preliminary data.</text>
</comment>
<evidence type="ECO:0000313" key="1">
    <source>
        <dbReference type="EMBL" id="CAE6449433.1"/>
    </source>
</evidence>
<dbReference type="EMBL" id="CAJMWS010000522">
    <property type="protein sequence ID" value="CAE6449433.1"/>
    <property type="molecule type" value="Genomic_DNA"/>
</dbReference>
<gene>
    <name evidence="1" type="ORF">RDB_LOCUS143579</name>
</gene>